<keyword evidence="9" id="KW-1185">Reference proteome</keyword>
<dbReference type="STRING" id="1123034.GCA_000685805_00261"/>
<sequence length="336" mass="36853">MIQQKDNSQLPAIGLIIGCIIFGLGSLIVAHVEVGGYAMAFWRLAISGIVFTILAAVFRQKMPNVDGNEHNPNPNPNSNNASSRLNNNKALVFALLSGAFLGLDLALWHESIYAVGPGISTLLNSLQIFFLAALGFLIFKERQTILQLISLVIALMGVVFIASPEFANNNHAAYGFVTGIVSASMLAASMTFIRLTHQASPTPIFLLMQRISIGGSLAMLIPMFLFDQGQILPKSLSDLGWIIVYGTVMQCLAWGLIAYSIPKLSLALTGLLLLSEPVAALFIDYFWLDKSINILQWTGAGLTMFAIYLGSLKPKALTETAKLRRYRFFSRFYRRK</sequence>
<dbReference type="SUPFAM" id="SSF103481">
    <property type="entry name" value="Multidrug resistance efflux transporter EmrE"/>
    <property type="match status" value="2"/>
</dbReference>
<feature type="transmembrane region" description="Helical" evidence="6">
    <location>
        <begin position="40"/>
        <end position="58"/>
    </location>
</feature>
<protein>
    <submittedName>
        <fullName evidence="8">Predicted permease, DMT superfamily</fullName>
    </submittedName>
</protein>
<comment type="subcellular location">
    <subcellularLocation>
        <location evidence="1">Membrane</location>
        <topology evidence="1">Multi-pass membrane protein</topology>
    </subcellularLocation>
</comment>
<feature type="transmembrane region" description="Helical" evidence="6">
    <location>
        <begin position="172"/>
        <end position="193"/>
    </location>
</feature>
<dbReference type="AlphaFoldDB" id="A0A379LLP4"/>
<dbReference type="RefSeq" id="WP_037031446.1">
    <property type="nucleotide sequence ID" value="NZ_CAJHAQ010000001.1"/>
</dbReference>
<feature type="transmembrane region" description="Helical" evidence="6">
    <location>
        <begin position="114"/>
        <end position="138"/>
    </location>
</feature>
<comment type="similarity">
    <text evidence="2">Belongs to the EamA transporter family.</text>
</comment>
<name>A0A379LLP4_9GAMM</name>
<accession>A0A379LLP4</accession>
<dbReference type="Proteomes" id="UP000254123">
    <property type="component" value="Unassembled WGS sequence"/>
</dbReference>
<organism evidence="8 9">
    <name type="scientific">Psychrobacter phenylpyruvicus</name>
    <dbReference type="NCBI Taxonomy" id="29432"/>
    <lineage>
        <taxon>Bacteria</taxon>
        <taxon>Pseudomonadati</taxon>
        <taxon>Pseudomonadota</taxon>
        <taxon>Gammaproteobacteria</taxon>
        <taxon>Moraxellales</taxon>
        <taxon>Moraxellaceae</taxon>
        <taxon>Psychrobacter</taxon>
    </lineage>
</organism>
<evidence type="ECO:0000259" key="7">
    <source>
        <dbReference type="Pfam" id="PF00892"/>
    </source>
</evidence>
<evidence type="ECO:0000256" key="5">
    <source>
        <dbReference type="ARBA" id="ARBA00023136"/>
    </source>
</evidence>
<evidence type="ECO:0000256" key="4">
    <source>
        <dbReference type="ARBA" id="ARBA00022989"/>
    </source>
</evidence>
<dbReference type="GO" id="GO:0016020">
    <property type="term" value="C:membrane"/>
    <property type="evidence" value="ECO:0007669"/>
    <property type="project" value="UniProtKB-SubCell"/>
</dbReference>
<keyword evidence="5 6" id="KW-0472">Membrane</keyword>
<reference evidence="8 9" key="1">
    <citation type="submission" date="2018-06" db="EMBL/GenBank/DDBJ databases">
        <authorList>
            <consortium name="Pathogen Informatics"/>
            <person name="Doyle S."/>
        </authorList>
    </citation>
    <scope>NUCLEOTIDE SEQUENCE [LARGE SCALE GENOMIC DNA]</scope>
    <source>
        <strain evidence="8 9">NCTC10526</strain>
    </source>
</reference>
<dbReference type="EMBL" id="UGVC01000001">
    <property type="protein sequence ID" value="SUD91463.1"/>
    <property type="molecule type" value="Genomic_DNA"/>
</dbReference>
<feature type="transmembrane region" description="Helical" evidence="6">
    <location>
        <begin position="294"/>
        <end position="312"/>
    </location>
</feature>
<dbReference type="InterPro" id="IPR037185">
    <property type="entry name" value="EmrE-like"/>
</dbReference>
<keyword evidence="4 6" id="KW-1133">Transmembrane helix</keyword>
<dbReference type="Pfam" id="PF00892">
    <property type="entry name" value="EamA"/>
    <property type="match status" value="2"/>
</dbReference>
<evidence type="ECO:0000256" key="1">
    <source>
        <dbReference type="ARBA" id="ARBA00004141"/>
    </source>
</evidence>
<proteinExistence type="inferred from homology"/>
<feature type="transmembrane region" description="Helical" evidence="6">
    <location>
        <begin position="12"/>
        <end position="34"/>
    </location>
</feature>
<dbReference type="InterPro" id="IPR000620">
    <property type="entry name" value="EamA_dom"/>
</dbReference>
<feature type="transmembrane region" description="Helical" evidence="6">
    <location>
        <begin position="238"/>
        <end position="259"/>
    </location>
</feature>
<feature type="domain" description="EamA" evidence="7">
    <location>
        <begin position="175"/>
        <end position="309"/>
    </location>
</feature>
<dbReference type="PANTHER" id="PTHR32322:SF2">
    <property type="entry name" value="EAMA DOMAIN-CONTAINING PROTEIN"/>
    <property type="match status" value="1"/>
</dbReference>
<feature type="transmembrane region" description="Helical" evidence="6">
    <location>
        <begin position="145"/>
        <end position="166"/>
    </location>
</feature>
<feature type="transmembrane region" description="Helical" evidence="6">
    <location>
        <begin position="205"/>
        <end position="226"/>
    </location>
</feature>
<feature type="domain" description="EamA" evidence="7">
    <location>
        <begin position="12"/>
        <end position="162"/>
    </location>
</feature>
<evidence type="ECO:0000256" key="6">
    <source>
        <dbReference type="SAM" id="Phobius"/>
    </source>
</evidence>
<dbReference type="InterPro" id="IPR050638">
    <property type="entry name" value="AA-Vitamin_Transporters"/>
</dbReference>
<evidence type="ECO:0000313" key="9">
    <source>
        <dbReference type="Proteomes" id="UP000254123"/>
    </source>
</evidence>
<dbReference type="PANTHER" id="PTHR32322">
    <property type="entry name" value="INNER MEMBRANE TRANSPORTER"/>
    <property type="match status" value="1"/>
</dbReference>
<gene>
    <name evidence="8" type="ORF">NCTC10526_01826</name>
</gene>
<keyword evidence="3 6" id="KW-0812">Transmembrane</keyword>
<feature type="transmembrane region" description="Helical" evidence="6">
    <location>
        <begin position="90"/>
        <end position="108"/>
    </location>
</feature>
<dbReference type="PROSITE" id="PS51257">
    <property type="entry name" value="PROKAR_LIPOPROTEIN"/>
    <property type="match status" value="1"/>
</dbReference>
<feature type="transmembrane region" description="Helical" evidence="6">
    <location>
        <begin position="266"/>
        <end position="288"/>
    </location>
</feature>
<evidence type="ECO:0000256" key="3">
    <source>
        <dbReference type="ARBA" id="ARBA00022692"/>
    </source>
</evidence>
<evidence type="ECO:0000313" key="8">
    <source>
        <dbReference type="EMBL" id="SUD91463.1"/>
    </source>
</evidence>
<evidence type="ECO:0000256" key="2">
    <source>
        <dbReference type="ARBA" id="ARBA00007362"/>
    </source>
</evidence>